<gene>
    <name evidence="1" type="ORF">SDC9_53676</name>
</gene>
<comment type="caution">
    <text evidence="1">The sequence shown here is derived from an EMBL/GenBank/DDBJ whole genome shotgun (WGS) entry which is preliminary data.</text>
</comment>
<name>A0A644WU07_9ZZZZ</name>
<proteinExistence type="predicted"/>
<reference evidence="1" key="1">
    <citation type="submission" date="2019-08" db="EMBL/GenBank/DDBJ databases">
        <authorList>
            <person name="Kucharzyk K."/>
            <person name="Murdoch R.W."/>
            <person name="Higgins S."/>
            <person name="Loffler F."/>
        </authorList>
    </citation>
    <scope>NUCLEOTIDE SEQUENCE</scope>
</reference>
<evidence type="ECO:0000313" key="1">
    <source>
        <dbReference type="EMBL" id="MPM07370.1"/>
    </source>
</evidence>
<sequence>MLDALHRSVPCDTVDGVKRRVRPGMGRCQGGFCGPLVLRIIAEDKGTSLEEVEKSGIGSELLFGGIKEVTQND</sequence>
<protein>
    <submittedName>
        <fullName evidence="1">Uncharacterized protein</fullName>
    </submittedName>
</protein>
<organism evidence="1">
    <name type="scientific">bioreactor metagenome</name>
    <dbReference type="NCBI Taxonomy" id="1076179"/>
    <lineage>
        <taxon>unclassified sequences</taxon>
        <taxon>metagenomes</taxon>
        <taxon>ecological metagenomes</taxon>
    </lineage>
</organism>
<accession>A0A644WU07</accession>
<dbReference type="Gene3D" id="1.10.10.1100">
    <property type="entry name" value="BFD-like [2Fe-2S]-binding domain"/>
    <property type="match status" value="1"/>
</dbReference>
<dbReference type="InterPro" id="IPR041854">
    <property type="entry name" value="BFD-like_2Fe2S-bd_dom_sf"/>
</dbReference>
<dbReference type="EMBL" id="VSSQ01001328">
    <property type="protein sequence ID" value="MPM07370.1"/>
    <property type="molecule type" value="Genomic_DNA"/>
</dbReference>
<dbReference type="AlphaFoldDB" id="A0A644WU07"/>